<keyword evidence="3" id="KW-1185">Reference proteome</keyword>
<accession>A0AAW0B7Q6</accession>
<evidence type="ECO:0000256" key="1">
    <source>
        <dbReference type="SAM" id="MobiDB-lite"/>
    </source>
</evidence>
<feature type="compositionally biased region" description="Low complexity" evidence="1">
    <location>
        <begin position="19"/>
        <end position="28"/>
    </location>
</feature>
<gene>
    <name evidence="2" type="ORF">R3P38DRAFT_3195597</name>
</gene>
<feature type="region of interest" description="Disordered" evidence="1">
    <location>
        <begin position="16"/>
        <end position="107"/>
    </location>
</feature>
<evidence type="ECO:0000313" key="3">
    <source>
        <dbReference type="Proteomes" id="UP001362999"/>
    </source>
</evidence>
<feature type="compositionally biased region" description="Low complexity" evidence="1">
    <location>
        <begin position="38"/>
        <end position="98"/>
    </location>
</feature>
<name>A0AAW0B7Q6_9AGAR</name>
<protein>
    <submittedName>
        <fullName evidence="2">Uncharacterized protein</fullName>
    </submittedName>
</protein>
<evidence type="ECO:0000313" key="2">
    <source>
        <dbReference type="EMBL" id="KAK7022213.1"/>
    </source>
</evidence>
<dbReference type="AlphaFoldDB" id="A0AAW0B7Q6"/>
<organism evidence="2 3">
    <name type="scientific">Favolaschia claudopus</name>
    <dbReference type="NCBI Taxonomy" id="2862362"/>
    <lineage>
        <taxon>Eukaryota</taxon>
        <taxon>Fungi</taxon>
        <taxon>Dikarya</taxon>
        <taxon>Basidiomycota</taxon>
        <taxon>Agaricomycotina</taxon>
        <taxon>Agaricomycetes</taxon>
        <taxon>Agaricomycetidae</taxon>
        <taxon>Agaricales</taxon>
        <taxon>Marasmiineae</taxon>
        <taxon>Mycenaceae</taxon>
        <taxon>Favolaschia</taxon>
    </lineage>
</organism>
<sequence>MPSPSTIMTTLATTYGMTSSYPLPNSSSSRRHSRRPHSSVSKSSFPCSPTASGVTTTRCSITSTATSSSEPSHTCDPSAYSTSHPSSGSSPPDHSASYAEFFSEPML</sequence>
<dbReference type="EMBL" id="JAWWNJ010000037">
    <property type="protein sequence ID" value="KAK7022213.1"/>
    <property type="molecule type" value="Genomic_DNA"/>
</dbReference>
<dbReference type="Proteomes" id="UP001362999">
    <property type="component" value="Unassembled WGS sequence"/>
</dbReference>
<proteinExistence type="predicted"/>
<reference evidence="2 3" key="1">
    <citation type="journal article" date="2024" name="J Genomics">
        <title>Draft genome sequencing and assembly of Favolaschia claudopus CIRM-BRFM 2984 isolated from oak limbs.</title>
        <authorList>
            <person name="Navarro D."/>
            <person name="Drula E."/>
            <person name="Chaduli D."/>
            <person name="Cazenave R."/>
            <person name="Ahrendt S."/>
            <person name="Wang J."/>
            <person name="Lipzen A."/>
            <person name="Daum C."/>
            <person name="Barry K."/>
            <person name="Grigoriev I.V."/>
            <person name="Favel A."/>
            <person name="Rosso M.N."/>
            <person name="Martin F."/>
        </authorList>
    </citation>
    <scope>NUCLEOTIDE SEQUENCE [LARGE SCALE GENOMIC DNA]</scope>
    <source>
        <strain evidence="2 3">CIRM-BRFM 2984</strain>
    </source>
</reference>
<comment type="caution">
    <text evidence="2">The sequence shown here is derived from an EMBL/GenBank/DDBJ whole genome shotgun (WGS) entry which is preliminary data.</text>
</comment>